<dbReference type="KEGG" id="csu:CSUB_C0522"/>
<dbReference type="Gene3D" id="3.90.1170.50">
    <property type="entry name" value="Aldehyde oxidase/xanthine dehydrogenase, a/b hammerhead"/>
    <property type="match status" value="1"/>
</dbReference>
<dbReference type="Gene3D" id="3.30.365.10">
    <property type="entry name" value="Aldehyde oxidase/xanthine dehydrogenase, molybdopterin binding domain"/>
    <property type="match status" value="4"/>
</dbReference>
<dbReference type="SUPFAM" id="SSF56003">
    <property type="entry name" value="Molybdenum cofactor-binding domain"/>
    <property type="match status" value="1"/>
</dbReference>
<dbReference type="STRING" id="311458.CSUB_C0522"/>
<keyword evidence="2" id="KW-0560">Oxidoreductase</keyword>
<dbReference type="Pfam" id="PF02738">
    <property type="entry name" value="MoCoBD_1"/>
    <property type="match status" value="1"/>
</dbReference>
<keyword evidence="1" id="KW-0500">Molybdenum</keyword>
<dbReference type="Pfam" id="PF01315">
    <property type="entry name" value="Ald_Xan_dh_C"/>
    <property type="match status" value="1"/>
</dbReference>
<dbReference type="Proteomes" id="UP000008120">
    <property type="component" value="Chromosome"/>
</dbReference>
<evidence type="ECO:0000313" key="6">
    <source>
        <dbReference type="Proteomes" id="UP000008120"/>
    </source>
</evidence>
<dbReference type="GO" id="GO:0016491">
    <property type="term" value="F:oxidoreductase activity"/>
    <property type="evidence" value="ECO:0007669"/>
    <property type="project" value="UniProtKB-KW"/>
</dbReference>
<dbReference type="InterPro" id="IPR016208">
    <property type="entry name" value="Ald_Oxase/xanthine_DH-like"/>
</dbReference>
<protein>
    <submittedName>
        <fullName evidence="4">Molybdenum hydroxylase family protein, large subunit</fullName>
    </submittedName>
</protein>
<dbReference type="InterPro" id="IPR000674">
    <property type="entry name" value="Ald_Oxase/Xan_DH_a/b"/>
</dbReference>
<dbReference type="InterPro" id="IPR036856">
    <property type="entry name" value="Ald_Oxase/Xan_DH_a/b_sf"/>
</dbReference>
<dbReference type="PANTHER" id="PTHR11908">
    <property type="entry name" value="XANTHINE DEHYDROGENASE"/>
    <property type="match status" value="1"/>
</dbReference>
<name>E6N5K2_CALS0</name>
<dbReference type="SUPFAM" id="SSF54665">
    <property type="entry name" value="CO dehydrogenase molybdoprotein N-domain-like"/>
    <property type="match status" value="1"/>
</dbReference>
<dbReference type="InterPro" id="IPR037165">
    <property type="entry name" value="AldOxase/xan_DH_Mopterin-bd_sf"/>
</dbReference>
<feature type="domain" description="Aldehyde oxidase/xanthine dehydrogenase a/b hammerhead" evidence="3">
    <location>
        <begin position="25"/>
        <end position="129"/>
    </location>
</feature>
<reference evidence="4 6" key="2">
    <citation type="journal article" date="2011" name="Nucleic Acids Res.">
        <title>Insights into the evolution of Archaea and eukaryotic protein modifier systems revealed by the genome of a novel archaeal group.</title>
        <authorList>
            <person name="Nunoura T."/>
            <person name="Takaki Y."/>
            <person name="Kakuta J."/>
            <person name="Nishi S."/>
            <person name="Sugahara J."/>
            <person name="Kazama H."/>
            <person name="Chee G."/>
            <person name="Hattori M."/>
            <person name="Kanai A."/>
            <person name="Atomi H."/>
            <person name="Takai K."/>
            <person name="Takami H."/>
        </authorList>
    </citation>
    <scope>NUCLEOTIDE SEQUENCE [LARGE SCALE GENOMIC DNA]</scope>
</reference>
<dbReference type="InterPro" id="IPR008274">
    <property type="entry name" value="AldOxase/xan_DH_MoCoBD1"/>
</dbReference>
<dbReference type="GO" id="GO:0005506">
    <property type="term" value="F:iron ion binding"/>
    <property type="evidence" value="ECO:0007669"/>
    <property type="project" value="InterPro"/>
</dbReference>
<evidence type="ECO:0000313" key="5">
    <source>
        <dbReference type="EMBL" id="BAJ50383.1"/>
    </source>
</evidence>
<dbReference type="BioCyc" id="CCAL311458:G131R-530-MONOMER"/>
<sequence length="787" mass="85803">MISQFGGFKYVGKPLPRVDSYPKVTGVAEYAGDIELPGMLYAKLLLSPYPHAKIVSINVEKAKRCPGVVGVAVGEDFPFRVGLYVNDRYILAYKKVRWAGEPVAAVVAESLEQAEEAVELIDVNYEPLPAVLDVREALKPGAPLVHEELGEYAHSPAFRPIPGTNIANKFTLRKGDVEKGFRESDVIIENEFSMPQVSHTQLETHVTIGQYLPDGNVKIWTSAQSPFTVRHILSVSLGIPEHKISVYVPYVGGAFGGKAGINFEPLVVMLSKIVGGKPVKLELTREEQFTTAPVRQGMYAKVKTGVKRSGEIMAEKLFYVYDAGAYADYGVNIGRAAGYSCTGPYYVPNVEADSLTVYTNHPWGTAFRGFGHFEFLWAIERQMDIVANELGIDPVEFRLKNALLPGLTTPTGEVLRQDAGRIDECIKAVASAIGWGKKSENITGKPRGKGIAALWKAPAMPPNASSSAIIKFNEDGTAELLLGITEIGQGSETALAQIAAEELGIPLEKIKVVPFRHTDVSPYSWQTVASRGLFMDGKAVQMAARDAKNQILEIAAQVLRVQKDDLVLENERVFVKGRPEVGLELRQIVNGYTYPNGNVVGGPVIGRGFYSASRLTYLDPETGQGLPALKWTFGAHAVEVEVDPDTGMVKVLKLVSAFDIGKAINPLTVKSQIYGGAVQSMSLGLYEGYVYDENGRLLNYNLTDYKIARARDIPVEHEAIIIENPQLDGPFGARGIGELSMLSVEAAIANALYDAVGIVLKDLPINAERIWRAIEAKKQKRVVEVIS</sequence>
<evidence type="ECO:0000256" key="2">
    <source>
        <dbReference type="ARBA" id="ARBA00023002"/>
    </source>
</evidence>
<evidence type="ECO:0000256" key="1">
    <source>
        <dbReference type="ARBA" id="ARBA00022505"/>
    </source>
</evidence>
<dbReference type="Pfam" id="PF20256">
    <property type="entry name" value="MoCoBD_2"/>
    <property type="match status" value="1"/>
</dbReference>
<dbReference type="EMBL" id="BA000048">
    <property type="protein sequence ID" value="BAJ50383.1"/>
    <property type="molecule type" value="Genomic_DNA"/>
</dbReference>
<dbReference type="PANTHER" id="PTHR11908:SF132">
    <property type="entry name" value="ALDEHYDE OXIDASE 1-RELATED"/>
    <property type="match status" value="1"/>
</dbReference>
<proteinExistence type="predicted"/>
<evidence type="ECO:0000313" key="4">
    <source>
        <dbReference type="EMBL" id="BAJ47571.1"/>
    </source>
</evidence>
<accession>E6N5K2</accession>
<organism evidence="4 6">
    <name type="scientific">Caldiarchaeum subterraneum</name>
    <dbReference type="NCBI Taxonomy" id="311458"/>
    <lineage>
        <taxon>Archaea</taxon>
        <taxon>Nitrososphaerota</taxon>
        <taxon>Candidatus Caldarchaeales</taxon>
        <taxon>Candidatus Caldarchaeaceae</taxon>
        <taxon>Candidatus Caldarchaeum</taxon>
    </lineage>
</organism>
<dbReference type="AlphaFoldDB" id="E6N5K2"/>
<dbReference type="EMBL" id="AP011841">
    <property type="protein sequence ID" value="BAJ47571.1"/>
    <property type="molecule type" value="Genomic_DNA"/>
</dbReference>
<dbReference type="InterPro" id="IPR046867">
    <property type="entry name" value="AldOxase/xan_DH_MoCoBD2"/>
</dbReference>
<evidence type="ECO:0000259" key="3">
    <source>
        <dbReference type="SMART" id="SM01008"/>
    </source>
</evidence>
<gene>
    <name evidence="5" type="ORF">CSUB_C0522</name>
    <name evidence="4" type="ORF">HGMM_F52E01C16</name>
</gene>
<reference evidence="4 6" key="1">
    <citation type="journal article" date="2005" name="Environ. Microbiol.">
        <title>Genetic and functional properties of uncultivated thermophilic crenarchaeotes from a subsurface gold mine as revealed by analysis of genome fragments.</title>
        <authorList>
            <person name="Nunoura T."/>
            <person name="Hirayama H."/>
            <person name="Takami H."/>
            <person name="Oida H."/>
            <person name="Nishi S."/>
            <person name="Shimamura S."/>
            <person name="Suzuki Y."/>
            <person name="Inagaki F."/>
            <person name="Takai K."/>
            <person name="Nealson K.H."/>
            <person name="Horikoshi K."/>
        </authorList>
    </citation>
    <scope>NUCLEOTIDE SEQUENCE [LARGE SCALE GENOMIC DNA]</scope>
</reference>
<dbReference type="SMART" id="SM01008">
    <property type="entry name" value="Ald_Xan_dh_C"/>
    <property type="match status" value="1"/>
</dbReference>